<feature type="coiled-coil region" evidence="1">
    <location>
        <begin position="223"/>
        <end position="253"/>
    </location>
</feature>
<organism evidence="3">
    <name type="scientific">Cladocopium goreaui</name>
    <dbReference type="NCBI Taxonomy" id="2562237"/>
    <lineage>
        <taxon>Eukaryota</taxon>
        <taxon>Sar</taxon>
        <taxon>Alveolata</taxon>
        <taxon>Dinophyceae</taxon>
        <taxon>Suessiales</taxon>
        <taxon>Symbiodiniaceae</taxon>
        <taxon>Cladocopium</taxon>
    </lineage>
</organism>
<dbReference type="EMBL" id="CAMXCT010006520">
    <property type="protein sequence ID" value="CAI4015226.1"/>
    <property type="molecule type" value="Genomic_DNA"/>
</dbReference>
<protein>
    <submittedName>
        <fullName evidence="5">Gypsy retrotransposon integrase-like protein 1</fullName>
    </submittedName>
</protein>
<sequence>MARRKDRVLGRKFQHGTVLQLRGGPSNVKWWVSSLDLESTKKYNLAARFLLRQTGIVRQHGEEFSPEDLQYRPAQTITDPDSGEVFEIEKEDCLFGLKKLMQALEGINGMTALDKNGELRSQYSIRKPGERVSEFSTGFRTVVADLRSEQVQLRSSEVGWFYKEKLGLDPLRKQLLETALQGADDYQTIETETLRTFSKPRPNALRLNSKRPKRWAGLPCEDVECLEQNFEQAAEALVTMKEARSRLQEIRKDCGYDRSGDGKGNGKTGQVASRQASGKRACFDCGMHGQCAGDKECTMPGAGLGRKSASAPKAKAKQLRLAEALNAELALSEDKLGRWTLHAIELAVGPFGWIRTWPNLHSWLDQMAAGHFMLRLLPLRWPRSNNFPVNILYDVLVHVLAMEAQQAALLPALVAQAQADASVIVTLGPVAQKTLMAECRQAFAPYRWRRFIMRLLGRRQWYEQACFCVWWRAEAMVGQAVLPRAHHHLALEAKPYTAKNLLELQGFRDRVGWRFAFLEDSLLSSFLLTKTIRGQQQRLKMEAIQEMKDKVQEEVQEEDRTQLARQLIGPRGGLPTLKDDLVRLAHLVYVEVEPKDTVAILQAKIRPVVASLKENKPVAKPSSVTPSTAAPKSSATAAKAATPAASTSSTWSVVNPTDADDRMMQMIAMQDQKFQAMRNQVMQHVMSLQQLPSGAINLDSEDANMNENPKALTMCTQTPSPLRRLPSALDLELVTVLLLGRDGISKMPVTEKRADAKELVVFAVEFAMIQLAGCRHFVLENPSAWKLEEVIALCERDDVLEVVVDTCRFGLRSAEGGYQKKATKPVTSSQALITAFWNQRCLGDHMHSHVIGGSKITNAFMDQYGFEQLPGEVSDFDDDGAIEVFAAESAAARMKCLRRLAPALLIAGAPPAAIEAAKQLKCSVCAERRPPKSRLPSSLPPPRWSAGRNPQSSADVLSNFCGHVAEHLLLEADASMARQVAIRETARVAVVRLHYSRGQLTKRPMEILWKASSLENFAAGSWEAAIDVVLKAAQCDVVADDALPAQQPESLDDGLDGQQTAAPFTPVLAPPVLSNTEIVAALQPQGSGQTAGSRRQSSMLADVAFQFGSDTQNLNLAVPDQQPEHGRSRLLSTVELDRRAPLDNLEYGHGWNAYVDSNPIQVLPMQESMQVRKDPARRQELDRILQPRSALTVKHDGLRTASHPLPIKVSSRIVVPGYKDKSNLEGNLRRDFSIGPRMAQHFLFSLAAFFTHWMLIAADVKEYLGWQTPPENGGSVCQDPWKSMVGGAARKASSDAIEPENLKDRLPRHRKSDPSSKPDATETKRLRALLGSFQWLVSTLQGESPPTTSMILRAANSLAKFKLMVSDATLGNLRRDGSNAGESITKTYPQGCYFAFLADGDLTEGRQGNFNILDARSHRIPRVCRSTYAAESLAAEEALDVGQLCRGFLLTTRGHDTFGRNADLGTSAVKMTLTVDAKDVHDKRNSDTPSFGSRKCLAFTVAWMRSVLRKPNTG</sequence>
<reference evidence="3" key="1">
    <citation type="submission" date="2022-10" db="EMBL/GenBank/DDBJ databases">
        <authorList>
            <person name="Chen Y."/>
            <person name="Dougan E. K."/>
            <person name="Chan C."/>
            <person name="Rhodes N."/>
            <person name="Thang M."/>
        </authorList>
    </citation>
    <scope>NUCLEOTIDE SEQUENCE</scope>
</reference>
<evidence type="ECO:0000313" key="4">
    <source>
        <dbReference type="EMBL" id="CAL1168601.1"/>
    </source>
</evidence>
<evidence type="ECO:0000256" key="2">
    <source>
        <dbReference type="SAM" id="MobiDB-lite"/>
    </source>
</evidence>
<dbReference type="OrthoDB" id="10068564at2759"/>
<dbReference type="EMBL" id="CAMXCT030006520">
    <property type="protein sequence ID" value="CAL4802538.1"/>
    <property type="molecule type" value="Genomic_DNA"/>
</dbReference>
<name>A0A9P1DTK6_9DINO</name>
<accession>A0A9P1DTK6</accession>
<keyword evidence="6" id="KW-1185">Reference proteome</keyword>
<proteinExistence type="predicted"/>
<dbReference type="EMBL" id="CAMXCT020006520">
    <property type="protein sequence ID" value="CAL1168601.1"/>
    <property type="molecule type" value="Genomic_DNA"/>
</dbReference>
<evidence type="ECO:0000313" key="6">
    <source>
        <dbReference type="Proteomes" id="UP001152797"/>
    </source>
</evidence>
<keyword evidence="1" id="KW-0175">Coiled coil</keyword>
<evidence type="ECO:0000313" key="3">
    <source>
        <dbReference type="EMBL" id="CAI4015226.1"/>
    </source>
</evidence>
<gene>
    <name evidence="3" type="ORF">C1SCF055_LOCUS40064</name>
</gene>
<feature type="region of interest" description="Disordered" evidence="2">
    <location>
        <begin position="1288"/>
        <end position="1322"/>
    </location>
</feature>
<feature type="compositionally biased region" description="Low complexity" evidence="2">
    <location>
        <begin position="619"/>
        <end position="650"/>
    </location>
</feature>
<comment type="caution">
    <text evidence="3">The sequence shown here is derived from an EMBL/GenBank/DDBJ whole genome shotgun (WGS) entry which is preliminary data.</text>
</comment>
<feature type="region of interest" description="Disordered" evidence="2">
    <location>
        <begin position="615"/>
        <end position="656"/>
    </location>
</feature>
<feature type="region of interest" description="Disordered" evidence="2">
    <location>
        <begin position="929"/>
        <end position="950"/>
    </location>
</feature>
<evidence type="ECO:0000256" key="1">
    <source>
        <dbReference type="SAM" id="Coils"/>
    </source>
</evidence>
<reference evidence="4" key="2">
    <citation type="submission" date="2024-04" db="EMBL/GenBank/DDBJ databases">
        <authorList>
            <person name="Chen Y."/>
            <person name="Shah S."/>
            <person name="Dougan E. K."/>
            <person name="Thang M."/>
            <person name="Chan C."/>
        </authorList>
    </citation>
    <scope>NUCLEOTIDE SEQUENCE [LARGE SCALE GENOMIC DNA]</scope>
</reference>
<evidence type="ECO:0000313" key="5">
    <source>
        <dbReference type="EMBL" id="CAL4802538.1"/>
    </source>
</evidence>
<dbReference type="Proteomes" id="UP001152797">
    <property type="component" value="Unassembled WGS sequence"/>
</dbReference>
<feature type="compositionally biased region" description="Basic and acidic residues" evidence="2">
    <location>
        <begin position="1312"/>
        <end position="1322"/>
    </location>
</feature>